<protein>
    <submittedName>
        <fullName evidence="2">Uncharacterized protein</fullName>
    </submittedName>
</protein>
<comment type="caution">
    <text evidence="2">The sequence shown here is derived from an EMBL/GenBank/DDBJ whole genome shotgun (WGS) entry which is preliminary data.</text>
</comment>
<dbReference type="EMBL" id="PUIV01000026">
    <property type="protein sequence ID" value="PWB93175.1"/>
    <property type="molecule type" value="Genomic_DNA"/>
</dbReference>
<proteinExistence type="predicted"/>
<evidence type="ECO:0000313" key="3">
    <source>
        <dbReference type="Proteomes" id="UP000245137"/>
    </source>
</evidence>
<organism evidence="2 3">
    <name type="scientific">Methylosinus sporium</name>
    <dbReference type="NCBI Taxonomy" id="428"/>
    <lineage>
        <taxon>Bacteria</taxon>
        <taxon>Pseudomonadati</taxon>
        <taxon>Pseudomonadota</taxon>
        <taxon>Alphaproteobacteria</taxon>
        <taxon>Hyphomicrobiales</taxon>
        <taxon>Methylocystaceae</taxon>
        <taxon>Methylosinus</taxon>
    </lineage>
</organism>
<accession>A0A2U1SNJ8</accession>
<feature type="region of interest" description="Disordered" evidence="1">
    <location>
        <begin position="30"/>
        <end position="62"/>
    </location>
</feature>
<dbReference type="AlphaFoldDB" id="A0A2U1SNJ8"/>
<reference evidence="2 3" key="1">
    <citation type="journal article" date="2018" name="Appl. Microbiol. Biotechnol.">
        <title>Co-cultivation of the strictly anaerobic methanogen Methanosarcina barkeri with aerobic methanotrophs in an oxygen-limited membrane bioreactor.</title>
        <authorList>
            <person name="In 't Zandt M.H."/>
            <person name="van den Bosch T.J.M."/>
            <person name="Rijkers R."/>
            <person name="van Kessel M.A.H.J."/>
            <person name="Jetten M.S.M."/>
            <person name="Welte C.U."/>
        </authorList>
    </citation>
    <scope>NUCLEOTIDE SEQUENCE [LARGE SCALE GENOMIC DNA]</scope>
    <source>
        <strain evidence="2 3">DSM 17706</strain>
    </source>
</reference>
<dbReference type="Proteomes" id="UP000245137">
    <property type="component" value="Unassembled WGS sequence"/>
</dbReference>
<gene>
    <name evidence="2" type="ORF">C5689_14380</name>
</gene>
<feature type="compositionally biased region" description="Low complexity" evidence="1">
    <location>
        <begin position="50"/>
        <end position="62"/>
    </location>
</feature>
<evidence type="ECO:0000256" key="1">
    <source>
        <dbReference type="SAM" id="MobiDB-lite"/>
    </source>
</evidence>
<name>A0A2U1SNJ8_METSR</name>
<evidence type="ECO:0000313" key="2">
    <source>
        <dbReference type="EMBL" id="PWB93175.1"/>
    </source>
</evidence>
<sequence length="62" mass="7267">MRLRIIEPFRRDARRQRRDPVDYRVLDQAPCSKKLSRNQRPRRLDATVLPSSPSMNGMNSSA</sequence>
<keyword evidence="3" id="KW-1185">Reference proteome</keyword>